<gene>
    <name evidence="1" type="ORF">KDK67_05640</name>
</gene>
<organism evidence="1 2">
    <name type="scientific">Methanococcoides seepicolus</name>
    <dbReference type="NCBI Taxonomy" id="2828780"/>
    <lineage>
        <taxon>Archaea</taxon>
        <taxon>Methanobacteriati</taxon>
        <taxon>Methanobacteriota</taxon>
        <taxon>Stenosarchaea group</taxon>
        <taxon>Methanomicrobia</taxon>
        <taxon>Methanosarcinales</taxon>
        <taxon>Methanosarcinaceae</taxon>
        <taxon>Methanococcoides</taxon>
    </lineage>
</organism>
<dbReference type="InterPro" id="IPR055533">
    <property type="entry name" value="DUF7109"/>
</dbReference>
<evidence type="ECO:0000313" key="1">
    <source>
        <dbReference type="EMBL" id="MCM1986483.1"/>
    </source>
</evidence>
<keyword evidence="2" id="KW-1185">Reference proteome</keyword>
<accession>A0A9E4ZG09</accession>
<sequence>MIEPEELEGIVGALGAATHEEVISIVKELAYERDEDEPLHDEIEKMCEKAVSEHLLETISSEELIEECDKCEEGMEFYILGPNAFPEYPFELSEVLDILKLDKREVDSEKLTQRYSERLKARLAELRHNIDKYSENVKEGREFYILGPNAFPEHPFELSEVMDILKPDRNEVDSEKLTQRNSERLKARFTKLKHNMDKCSENVEGSPDIPTLEQQYSDLLNVYYDYDSWLEGGIADMENDILALSKQIDSLGTAQDI</sequence>
<dbReference type="EMBL" id="JAGSOI010000016">
    <property type="protein sequence ID" value="MCM1986483.1"/>
    <property type="molecule type" value="Genomic_DNA"/>
</dbReference>
<reference evidence="1" key="2">
    <citation type="submission" date="2021-04" db="EMBL/GenBank/DDBJ databases">
        <authorList>
            <person name="Dong X."/>
        </authorList>
    </citation>
    <scope>NUCLEOTIDE SEQUENCE</scope>
    <source>
        <strain evidence="1">LLY</strain>
    </source>
</reference>
<dbReference type="Proteomes" id="UP001056766">
    <property type="component" value="Unassembled WGS sequence"/>
</dbReference>
<reference evidence="1" key="1">
    <citation type="journal article" date="2021" name="mSystems">
        <title>Bacteria and Archaea Synergistically Convert Glycine Betaine to Biogenic Methane in the Formosa Cold Seep of the South China Sea.</title>
        <authorList>
            <person name="Li L."/>
            <person name="Zhang W."/>
            <person name="Zhang S."/>
            <person name="Song L."/>
            <person name="Sun Q."/>
            <person name="Zhang H."/>
            <person name="Xiang H."/>
            <person name="Dong X."/>
        </authorList>
    </citation>
    <scope>NUCLEOTIDE SEQUENCE</scope>
    <source>
        <strain evidence="1">LLY</strain>
    </source>
</reference>
<evidence type="ECO:0000313" key="2">
    <source>
        <dbReference type="Proteomes" id="UP001056766"/>
    </source>
</evidence>
<protein>
    <submittedName>
        <fullName evidence="1">Uncharacterized protein</fullName>
    </submittedName>
</protein>
<dbReference type="AlphaFoldDB" id="A0A9E4ZG09"/>
<proteinExistence type="predicted"/>
<dbReference type="RefSeq" id="WP_250867869.1">
    <property type="nucleotide sequence ID" value="NZ_JAGSOI010000016.1"/>
</dbReference>
<comment type="caution">
    <text evidence="1">The sequence shown here is derived from an EMBL/GenBank/DDBJ whole genome shotgun (WGS) entry which is preliminary data.</text>
</comment>
<name>A0A9E4ZG09_9EURY</name>
<dbReference type="Pfam" id="PF23421">
    <property type="entry name" value="DUF7109"/>
    <property type="match status" value="2"/>
</dbReference>